<dbReference type="AlphaFoldDB" id="A0A2N1E4Q1"/>
<accession>A0A2N1E4Q1</accession>
<comment type="caution">
    <text evidence="1">The sequence shown here is derived from an EMBL/GenBank/DDBJ whole genome shotgun (WGS) entry which is preliminary data.</text>
</comment>
<sequence>MRYLKATAQDRGGNGLADTVILHFYESSPNGIDQLCHEAVAVDMNADKAVDFQFAGDINFDGQSNVIDSYLLKAFANTFLQLHWFNRGESRQRTLVIAAIQDDQESPPSGVQLNFLDRRSPVRKATLAYQAAGYDADGNGVLESFSRTDMDRNGVIDRADKALVSSMCRNFLAFKWYDQRVSGT</sequence>
<dbReference type="EMBL" id="NVXX01000020">
    <property type="protein sequence ID" value="PKH19695.1"/>
    <property type="molecule type" value="Genomic_DNA"/>
</dbReference>
<evidence type="ECO:0000313" key="2">
    <source>
        <dbReference type="Proteomes" id="UP000233564"/>
    </source>
</evidence>
<gene>
    <name evidence="1" type="ORF">CIB54_14950</name>
</gene>
<protein>
    <submittedName>
        <fullName evidence="1">Uncharacterized protein</fullName>
    </submittedName>
</protein>
<reference evidence="1 2" key="1">
    <citation type="submission" date="2017-08" db="EMBL/GenBank/DDBJ databases">
        <authorList>
            <person name="de Groot N.N."/>
        </authorList>
    </citation>
    <scope>NUCLEOTIDE SEQUENCE [LARGE SCALE GENOMIC DNA]</scope>
    <source>
        <strain evidence="1 2">PfR 37</strain>
    </source>
</reference>
<organism evidence="1 2">
    <name type="scientific">Pseudomonas fluorescens</name>
    <dbReference type="NCBI Taxonomy" id="294"/>
    <lineage>
        <taxon>Bacteria</taxon>
        <taxon>Pseudomonadati</taxon>
        <taxon>Pseudomonadota</taxon>
        <taxon>Gammaproteobacteria</taxon>
        <taxon>Pseudomonadales</taxon>
        <taxon>Pseudomonadaceae</taxon>
        <taxon>Pseudomonas</taxon>
    </lineage>
</organism>
<proteinExistence type="predicted"/>
<dbReference type="RefSeq" id="WP_101220175.1">
    <property type="nucleotide sequence ID" value="NZ_JACYMZ010000002.1"/>
</dbReference>
<evidence type="ECO:0000313" key="1">
    <source>
        <dbReference type="EMBL" id="PKH19695.1"/>
    </source>
</evidence>
<dbReference type="Proteomes" id="UP000233564">
    <property type="component" value="Unassembled WGS sequence"/>
</dbReference>
<name>A0A2N1E4Q1_PSEFL</name>